<dbReference type="AlphaFoldDB" id="U5MT44"/>
<evidence type="ECO:0000313" key="2">
    <source>
        <dbReference type="EMBL" id="AGX43919.1"/>
    </source>
</evidence>
<evidence type="ECO:0000313" key="3">
    <source>
        <dbReference type="Proteomes" id="UP000017118"/>
    </source>
</evidence>
<dbReference type="PATRIC" id="fig|1345695.3.peg.2933"/>
<reference evidence="2 3" key="1">
    <citation type="journal article" date="2013" name="Genome Announc.">
        <title>Complete Genome Sequence of the Solvent Producer Clostridium saccharobutylicum NCP262 (DSM 13864).</title>
        <authorList>
            <person name="Poehlein A."/>
            <person name="Hartwich K."/>
            <person name="Krabben P."/>
            <person name="Ehrenreich A."/>
            <person name="Liebl W."/>
            <person name="Durre P."/>
            <person name="Gottschalk G."/>
            <person name="Daniel R."/>
        </authorList>
    </citation>
    <scope>NUCLEOTIDE SEQUENCE [LARGE SCALE GENOMIC DNA]</scope>
    <source>
        <strain evidence="2">DSM 13864</strain>
    </source>
</reference>
<evidence type="ECO:0000256" key="1">
    <source>
        <dbReference type="SAM" id="Phobius"/>
    </source>
</evidence>
<gene>
    <name evidence="2" type="ORF">CLSA_c29520</name>
</gene>
<organism evidence="2 3">
    <name type="scientific">Clostridium saccharobutylicum DSM 13864</name>
    <dbReference type="NCBI Taxonomy" id="1345695"/>
    <lineage>
        <taxon>Bacteria</taxon>
        <taxon>Bacillati</taxon>
        <taxon>Bacillota</taxon>
        <taxon>Clostridia</taxon>
        <taxon>Eubacteriales</taxon>
        <taxon>Clostridiaceae</taxon>
        <taxon>Clostridium</taxon>
    </lineage>
</organism>
<dbReference type="HOGENOM" id="CLU_3342339_0_0_9"/>
<feature type="transmembrane region" description="Helical" evidence="1">
    <location>
        <begin position="6"/>
        <end position="33"/>
    </location>
</feature>
<dbReference type="KEGG" id="csb:CLSA_c29520"/>
<accession>U5MT44</accession>
<dbReference type="Proteomes" id="UP000017118">
    <property type="component" value="Chromosome"/>
</dbReference>
<keyword evidence="3" id="KW-1185">Reference proteome</keyword>
<sequence length="37" mass="4033">MSETTGVFILAIAGVLIMSVTSIYTICLMIELVKKDK</sequence>
<keyword evidence="1" id="KW-1133">Transmembrane helix</keyword>
<name>U5MT44_CLOSA</name>
<keyword evidence="1" id="KW-0812">Transmembrane</keyword>
<proteinExistence type="predicted"/>
<dbReference type="EMBL" id="CP006721">
    <property type="protein sequence ID" value="AGX43919.1"/>
    <property type="molecule type" value="Genomic_DNA"/>
</dbReference>
<keyword evidence="1" id="KW-0472">Membrane</keyword>
<protein>
    <submittedName>
        <fullName evidence="2">Uncharacterized protein</fullName>
    </submittedName>
</protein>